<dbReference type="EMBL" id="NJHN03000036">
    <property type="protein sequence ID" value="KAH9422485.1"/>
    <property type="molecule type" value="Genomic_DNA"/>
</dbReference>
<evidence type="ECO:0000256" key="9">
    <source>
        <dbReference type="ARBA" id="ARBA00022824"/>
    </source>
</evidence>
<dbReference type="PROSITE" id="PS00086">
    <property type="entry name" value="CYTOCHROME_P450"/>
    <property type="match status" value="2"/>
</dbReference>
<dbReference type="InterPro" id="IPR050476">
    <property type="entry name" value="Insect_CytP450_Detox"/>
</dbReference>
<evidence type="ECO:0000256" key="15">
    <source>
        <dbReference type="ARBA" id="ARBA00023136"/>
    </source>
</evidence>
<comment type="caution">
    <text evidence="18">The sequence shown here is derived from an EMBL/GenBank/DDBJ whole genome shotgun (WGS) entry which is preliminary data.</text>
</comment>
<keyword evidence="19" id="KW-1185">Reference proteome</keyword>
<feature type="transmembrane region" description="Helical" evidence="17">
    <location>
        <begin position="138"/>
        <end position="164"/>
    </location>
</feature>
<keyword evidence="9" id="KW-0256">Endoplasmic reticulum</keyword>
<keyword evidence="7 17" id="KW-0812">Transmembrane</keyword>
<keyword evidence="14" id="KW-0503">Monooxygenase</keyword>
<keyword evidence="13" id="KW-0408">Iron</keyword>
<feature type="transmembrane region" description="Helical" evidence="17">
    <location>
        <begin position="20"/>
        <end position="40"/>
    </location>
</feature>
<dbReference type="PANTHER" id="PTHR24292">
    <property type="entry name" value="CYTOCHROME P450"/>
    <property type="match status" value="1"/>
</dbReference>
<evidence type="ECO:0000256" key="17">
    <source>
        <dbReference type="SAM" id="Phobius"/>
    </source>
</evidence>
<comment type="similarity">
    <text evidence="5">Belongs to the cytochrome P450 family.</text>
</comment>
<name>A0ABQ8JJB5_DERPT</name>
<keyword evidence="8" id="KW-0479">Metal-binding</keyword>
<evidence type="ECO:0000256" key="6">
    <source>
        <dbReference type="ARBA" id="ARBA00022617"/>
    </source>
</evidence>
<dbReference type="InterPro" id="IPR002401">
    <property type="entry name" value="Cyt_P450_E_grp-I"/>
</dbReference>
<organism evidence="18 19">
    <name type="scientific">Dermatophagoides pteronyssinus</name>
    <name type="common">European house dust mite</name>
    <dbReference type="NCBI Taxonomy" id="6956"/>
    <lineage>
        <taxon>Eukaryota</taxon>
        <taxon>Metazoa</taxon>
        <taxon>Ecdysozoa</taxon>
        <taxon>Arthropoda</taxon>
        <taxon>Chelicerata</taxon>
        <taxon>Arachnida</taxon>
        <taxon>Acari</taxon>
        <taxon>Acariformes</taxon>
        <taxon>Sarcoptiformes</taxon>
        <taxon>Astigmata</taxon>
        <taxon>Psoroptidia</taxon>
        <taxon>Analgoidea</taxon>
        <taxon>Pyroglyphidae</taxon>
        <taxon>Dermatophagoidinae</taxon>
        <taxon>Dermatophagoides</taxon>
    </lineage>
</organism>
<feature type="transmembrane region" description="Helical" evidence="17">
    <location>
        <begin position="415"/>
        <end position="433"/>
    </location>
</feature>
<keyword evidence="11 17" id="KW-1133">Transmembrane helix</keyword>
<comment type="subcellular location">
    <subcellularLocation>
        <location evidence="4">Endoplasmic reticulum membrane</location>
        <topology evidence="4">Peripheral membrane protein</topology>
    </subcellularLocation>
    <subcellularLocation>
        <location evidence="2">Membrane</location>
        <topology evidence="2">Multi-pass membrane protein</topology>
    </subcellularLocation>
    <subcellularLocation>
        <location evidence="3">Microsome membrane</location>
        <topology evidence="3">Peripheral membrane protein</topology>
    </subcellularLocation>
</comment>
<protein>
    <submittedName>
        <fullName evidence="18">Uncharacterized protein</fullName>
    </submittedName>
</protein>
<dbReference type="Proteomes" id="UP000887458">
    <property type="component" value="Unassembled WGS sequence"/>
</dbReference>
<feature type="transmembrane region" description="Helical" evidence="17">
    <location>
        <begin position="336"/>
        <end position="355"/>
    </location>
</feature>
<evidence type="ECO:0000256" key="8">
    <source>
        <dbReference type="ARBA" id="ARBA00022723"/>
    </source>
</evidence>
<evidence type="ECO:0000256" key="1">
    <source>
        <dbReference type="ARBA" id="ARBA00001971"/>
    </source>
</evidence>
<dbReference type="Pfam" id="PF00939">
    <property type="entry name" value="Na_sulph_symp"/>
    <property type="match status" value="1"/>
</dbReference>
<dbReference type="PRINTS" id="PR00463">
    <property type="entry name" value="EP450I"/>
</dbReference>
<dbReference type="InterPro" id="IPR001898">
    <property type="entry name" value="SLC13A/DASS"/>
</dbReference>
<evidence type="ECO:0000256" key="4">
    <source>
        <dbReference type="ARBA" id="ARBA00004406"/>
    </source>
</evidence>
<feature type="region of interest" description="Disordered" evidence="16">
    <location>
        <begin position="182"/>
        <end position="201"/>
    </location>
</feature>
<evidence type="ECO:0000256" key="16">
    <source>
        <dbReference type="SAM" id="MobiDB-lite"/>
    </source>
</evidence>
<evidence type="ECO:0000256" key="2">
    <source>
        <dbReference type="ARBA" id="ARBA00004141"/>
    </source>
</evidence>
<dbReference type="PANTHER" id="PTHR24292:SF102">
    <property type="entry name" value="CYTOCHROME P450 FAMILY-RELATED"/>
    <property type="match status" value="1"/>
</dbReference>
<dbReference type="InterPro" id="IPR001128">
    <property type="entry name" value="Cyt_P450"/>
</dbReference>
<keyword evidence="12" id="KW-0560">Oxidoreductase</keyword>
<feature type="transmembrane region" description="Helical" evidence="17">
    <location>
        <begin position="453"/>
        <end position="470"/>
    </location>
</feature>
<feature type="compositionally biased region" description="Polar residues" evidence="16">
    <location>
        <begin position="190"/>
        <end position="201"/>
    </location>
</feature>
<accession>A0ABQ8JJB5</accession>
<evidence type="ECO:0000313" key="19">
    <source>
        <dbReference type="Proteomes" id="UP000887458"/>
    </source>
</evidence>
<dbReference type="InterPro" id="IPR017972">
    <property type="entry name" value="Cyt_P450_CS"/>
</dbReference>
<reference evidence="18 19" key="1">
    <citation type="journal article" date="2018" name="J. Allergy Clin. Immunol.">
        <title>High-quality assembly of Dermatophagoides pteronyssinus genome and transcriptome reveals a wide range of novel allergens.</title>
        <authorList>
            <person name="Liu X.Y."/>
            <person name="Yang K.Y."/>
            <person name="Wang M.Q."/>
            <person name="Kwok J.S."/>
            <person name="Zeng X."/>
            <person name="Yang Z."/>
            <person name="Xiao X.J."/>
            <person name="Lau C.P."/>
            <person name="Li Y."/>
            <person name="Huang Z.M."/>
            <person name="Ba J.G."/>
            <person name="Yim A.K."/>
            <person name="Ouyang C.Y."/>
            <person name="Ngai S.M."/>
            <person name="Chan T.F."/>
            <person name="Leung E.L."/>
            <person name="Liu L."/>
            <person name="Liu Z.G."/>
            <person name="Tsui S.K."/>
        </authorList>
    </citation>
    <scope>NUCLEOTIDE SEQUENCE [LARGE SCALE GENOMIC DNA]</scope>
    <source>
        <strain evidence="18">Derp</strain>
    </source>
</reference>
<evidence type="ECO:0000256" key="10">
    <source>
        <dbReference type="ARBA" id="ARBA00022848"/>
    </source>
</evidence>
<evidence type="ECO:0000256" key="3">
    <source>
        <dbReference type="ARBA" id="ARBA00004174"/>
    </source>
</evidence>
<feature type="transmembrane region" description="Helical" evidence="17">
    <location>
        <begin position="375"/>
        <end position="394"/>
    </location>
</feature>
<evidence type="ECO:0000256" key="13">
    <source>
        <dbReference type="ARBA" id="ARBA00023004"/>
    </source>
</evidence>
<reference evidence="18 19" key="2">
    <citation type="journal article" date="2022" name="Mol. Biol. Evol.">
        <title>Comparative Genomics Reveals Insights into the Divergent Evolution of Astigmatic Mites and Household Pest Adaptations.</title>
        <authorList>
            <person name="Xiong Q."/>
            <person name="Wan A.T."/>
            <person name="Liu X."/>
            <person name="Fung C.S."/>
            <person name="Xiao X."/>
            <person name="Malainual N."/>
            <person name="Hou J."/>
            <person name="Wang L."/>
            <person name="Wang M."/>
            <person name="Yang K.Y."/>
            <person name="Cui Y."/>
            <person name="Leung E.L."/>
            <person name="Nong W."/>
            <person name="Shin S.K."/>
            <person name="Au S.W."/>
            <person name="Jeong K.Y."/>
            <person name="Chew F.T."/>
            <person name="Hui J.H."/>
            <person name="Leung T.F."/>
            <person name="Tungtrongchitr A."/>
            <person name="Zhong N."/>
            <person name="Liu Z."/>
            <person name="Tsui S.K."/>
        </authorList>
    </citation>
    <scope>NUCLEOTIDE SEQUENCE [LARGE SCALE GENOMIC DNA]</scope>
    <source>
        <strain evidence="18">Derp</strain>
    </source>
</reference>
<feature type="transmembrane region" description="Helical" evidence="17">
    <location>
        <begin position="238"/>
        <end position="263"/>
    </location>
</feature>
<feature type="transmembrane region" description="Helical" evidence="17">
    <location>
        <begin position="540"/>
        <end position="564"/>
    </location>
</feature>
<evidence type="ECO:0000256" key="11">
    <source>
        <dbReference type="ARBA" id="ARBA00022989"/>
    </source>
</evidence>
<evidence type="ECO:0000256" key="12">
    <source>
        <dbReference type="ARBA" id="ARBA00023002"/>
    </source>
</evidence>
<evidence type="ECO:0000256" key="5">
    <source>
        <dbReference type="ARBA" id="ARBA00010617"/>
    </source>
</evidence>
<evidence type="ECO:0000256" key="7">
    <source>
        <dbReference type="ARBA" id="ARBA00022692"/>
    </source>
</evidence>
<sequence>MLSLKLLLEKILNNYINRFIRFIPNLSLILTPLIGIPILVLNEQSTNETKCLYLIIIMAILWSLNPIPLPITSMLPIVMLPLLGLATTDIACSSYLRANNMLFLACLTIALAIEKSNFHQRIALKVLSSCCQLTKFHWMLLGFMMITMFFSMWIVSTATVAMMLPIMDEILRNIFTTINNNDDDDNNDNKQQNRSISNDNNGFNIKIITNNVNDDDYDDEDEKELKNLMKKKDKISTLFYLCIAYSATIGGVSTLTSNGPNLIMKDILENHYHNQDPVDYASYLLYSTPVNIIICLTVWLIFSAIYLRDITISPKRQTFLRKHIMEKYQRLGSMTFHEWAVVFVFILMILLYTFYKPPSLPGWSQLFPPEHTPKLASAAILCVILLFLIPNHLGQWNPNLQQDALLDWHTMQTKLEWSVLIIRGGGFALADAVESSGLSKLVGAQLSHLGNILPLQTLIAIIIIVANWVIEVMRTSATASIMIPVAIKLSENLHINPLKIILPLTASCSYAFISPVGTTSNTLIFYHAKLSIKDMIIPGFIAKTISISMLLLNTWLFGNFYFAIDDDSSPSWTTLINNNPNIDDDNEISKNFHLTHHNMDLIYPLVINDRDAIYEILIQNGSKFPNRQKSDVELEPFQSSLLNQRDKAWKHARRILTPAFTAHKMSMETTRQAIDLSVKRMIESMEKKLSKNNSDELLLNITQHMNSVTLDVICRLAFNMNDTDVHEDHSSFRKMVVDFMQQSSDPTLRIIEYFPLLKNILRFLFYFFGNGKLLQTISQKLDNEISKYYQEKLRNHLEEKSAKKNNRKINILDFMIEQQELGNLNELQLIGNAVVILLAGYETTATGLSFTLYLLAKHQDWQEKLRKEILENFNDDYDYCQFDQYRSELLDRIWYESLRLYPPVISFITRQLETGIDEYHMESLDINITKNMTILVPTWEVHHNEKYWPRPNEFDPNRNDLPIPGNTNVNKNSAFQAFGSGPRNCIGGNLALSESRAVIVALLKHYQFDLIDDPNSERFTKIDSNTGLIKLRCPTVIIHPEKDIWLPLNKWTNEYGEYFGYFHGNRPILVINNRNAIYEILVQNGSKFPNRLISGVEMEPFRSSLLNQQDKAWKFTRRILTPAFTAHRISMETTRQAINLSVKNLIKSMEKKLSKNNVNELDITEHMHSVTMDVICRLAFNMNDSDVQEEHSIFRKMVVDFMEQASDPSLAIMEYFPLLKKILEIFFQIFGVGKLLQTISNKLKYEISKYYQEKNDNVDNVQMRKNRKVNILDFMIEQQELGNLNESQLIGNAVVILLAGYETTALGLSFTLYLLAKHPDWQEKLRKEILENFNDDYDYCQFDQYRSELLDRIWYESLRLYPPVTAFITRRLDTSIDEYHMKSLNVNITKDMTIMIPTWPIHHNEKYWPRPNEFDPNRDNLPIPGNKTINKNSAFLAFGSGPRNCIGGNLAISESRAVIVALLKHYQFDLIDDPNSERFTPIDPNTGLIKLCCPTLLIHPAKNIWLRVTKI</sequence>
<dbReference type="SUPFAM" id="SSF48264">
    <property type="entry name" value="Cytochrome P450"/>
    <property type="match status" value="2"/>
</dbReference>
<keyword evidence="15 17" id="KW-0472">Membrane</keyword>
<comment type="cofactor">
    <cofactor evidence="1">
        <name>heme</name>
        <dbReference type="ChEBI" id="CHEBI:30413"/>
    </cofactor>
</comment>
<feature type="transmembrane region" description="Helical" evidence="17">
    <location>
        <begin position="283"/>
        <end position="307"/>
    </location>
</feature>
<gene>
    <name evidence="18" type="ORF">DERP_003161</name>
</gene>
<dbReference type="Gene3D" id="1.10.630.10">
    <property type="entry name" value="Cytochrome P450"/>
    <property type="match status" value="2"/>
</dbReference>
<dbReference type="PRINTS" id="PR00385">
    <property type="entry name" value="P450"/>
</dbReference>
<evidence type="ECO:0000256" key="14">
    <source>
        <dbReference type="ARBA" id="ARBA00023033"/>
    </source>
</evidence>
<proteinExistence type="inferred from homology"/>
<feature type="transmembrane region" description="Helical" evidence="17">
    <location>
        <begin position="52"/>
        <end position="71"/>
    </location>
</feature>
<keyword evidence="6" id="KW-0349">Heme</keyword>
<evidence type="ECO:0000313" key="18">
    <source>
        <dbReference type="EMBL" id="KAH9422485.1"/>
    </source>
</evidence>
<keyword evidence="10" id="KW-0492">Microsome</keyword>
<dbReference type="InterPro" id="IPR036396">
    <property type="entry name" value="Cyt_P450_sf"/>
</dbReference>
<dbReference type="Pfam" id="PF00067">
    <property type="entry name" value="p450"/>
    <property type="match status" value="2"/>
</dbReference>